<evidence type="ECO:0000313" key="2">
    <source>
        <dbReference type="EMBL" id="KAF3760538.1"/>
    </source>
</evidence>
<keyword evidence="3" id="KW-1185">Reference proteome</keyword>
<feature type="compositionally biased region" description="Polar residues" evidence="1">
    <location>
        <begin position="315"/>
        <end position="328"/>
    </location>
</feature>
<evidence type="ECO:0000256" key="1">
    <source>
        <dbReference type="SAM" id="MobiDB-lite"/>
    </source>
</evidence>
<reference evidence="2" key="1">
    <citation type="journal article" date="2020" name="Phytopathology">
        <title>Genome sequence of the chestnut blight fungus Cryphonectria parasitica EP155: A fundamental resource for an archetypical invasive plant pathogen.</title>
        <authorList>
            <person name="Crouch J.A."/>
            <person name="Dawe A."/>
            <person name="Aerts A."/>
            <person name="Barry K."/>
            <person name="Churchill A.C.L."/>
            <person name="Grimwood J."/>
            <person name="Hillman B."/>
            <person name="Milgroom M.G."/>
            <person name="Pangilinan J."/>
            <person name="Smith M."/>
            <person name="Salamov A."/>
            <person name="Schmutz J."/>
            <person name="Yadav J."/>
            <person name="Grigoriev I.V."/>
            <person name="Nuss D."/>
        </authorList>
    </citation>
    <scope>NUCLEOTIDE SEQUENCE</scope>
    <source>
        <strain evidence="2">EP155</strain>
    </source>
</reference>
<protein>
    <submittedName>
        <fullName evidence="2">Uncharacterized protein</fullName>
    </submittedName>
</protein>
<proteinExistence type="predicted"/>
<feature type="region of interest" description="Disordered" evidence="1">
    <location>
        <begin position="266"/>
        <end position="328"/>
    </location>
</feature>
<gene>
    <name evidence="2" type="ORF">M406DRAFT_73023</name>
</gene>
<organism evidence="2 3">
    <name type="scientific">Cryphonectria parasitica (strain ATCC 38755 / EP155)</name>
    <dbReference type="NCBI Taxonomy" id="660469"/>
    <lineage>
        <taxon>Eukaryota</taxon>
        <taxon>Fungi</taxon>
        <taxon>Dikarya</taxon>
        <taxon>Ascomycota</taxon>
        <taxon>Pezizomycotina</taxon>
        <taxon>Sordariomycetes</taxon>
        <taxon>Sordariomycetidae</taxon>
        <taxon>Diaporthales</taxon>
        <taxon>Cryphonectriaceae</taxon>
        <taxon>Cryphonectria-Endothia species complex</taxon>
        <taxon>Cryphonectria</taxon>
    </lineage>
</organism>
<dbReference type="RefSeq" id="XP_040771517.1">
    <property type="nucleotide sequence ID" value="XM_040925603.1"/>
</dbReference>
<dbReference type="AlphaFoldDB" id="A0A9P4XTC0"/>
<feature type="compositionally biased region" description="Low complexity" evidence="1">
    <location>
        <begin position="272"/>
        <end position="283"/>
    </location>
</feature>
<feature type="region of interest" description="Disordered" evidence="1">
    <location>
        <begin position="1"/>
        <end position="20"/>
    </location>
</feature>
<dbReference type="GeneID" id="63842732"/>
<dbReference type="EMBL" id="MU032352">
    <property type="protein sequence ID" value="KAF3760538.1"/>
    <property type="molecule type" value="Genomic_DNA"/>
</dbReference>
<sequence>MTLRGDQGFIEAGPASKPSLTVDTRIPSKSRLANDFTQSAPVGTRQERGIQPMYQAVDRHCAKLAEMMNSPTWRSQNPEPETINVIEIHPFPQTPEASDSTVIISASVSMDPCRRIETLLKDSQSTFVKKQQLGVQSKSDEDLCVLEEGLQETCLNNPTAISQDSPPPDGASEDARAVSEGKGQKMDNDCVEHPEQGQAVDVINKKPSSPGRHVQTKQDEDQRFKDLLDRLHHRRVEDPAEAAAMADPAIISLCSMKSDRQITFKRSKHIQSDSGYASLSASSRPPTRTQSRLDSQGTSDDIESETVFRRENRQSNESGSESPSKYSTLNPAAREFSSVGINSGSPGKAGVVTQDPLYNKLFQSAQGYQSTKGCISPPGLVHAFQPPPGIWLPPLAVPSPMMCFPPSIQQTPWRPAPGILPYANNFAGTPPPPLTGCSSNGLGPCAGVGVAPGLPQGFSQELIPPPPTLVRTTGLAPAPSMAPTDFTGPFHQQLPNLVPSCNNPAHQTAGAVNAQPVLHAGTAGFLPQNPIDPVLPATAAIPSSSGAAFIPKHVPKPKVPNTTGQQNWELMHELRRMNEPGYAQKCKEKQKKRFMKQLEKSGGPAGGN</sequence>
<feature type="compositionally biased region" description="Basic and acidic residues" evidence="1">
    <location>
        <begin position="173"/>
        <end position="190"/>
    </location>
</feature>
<accession>A0A9P4XTC0</accession>
<dbReference type="Proteomes" id="UP000803844">
    <property type="component" value="Unassembled WGS sequence"/>
</dbReference>
<feature type="compositionally biased region" description="Polar residues" evidence="1">
    <location>
        <begin position="284"/>
        <end position="299"/>
    </location>
</feature>
<dbReference type="OrthoDB" id="5224009at2759"/>
<feature type="region of interest" description="Disordered" evidence="1">
    <location>
        <begin position="157"/>
        <end position="190"/>
    </location>
</feature>
<comment type="caution">
    <text evidence="2">The sequence shown here is derived from an EMBL/GenBank/DDBJ whole genome shotgun (WGS) entry which is preliminary data.</text>
</comment>
<evidence type="ECO:0000313" key="3">
    <source>
        <dbReference type="Proteomes" id="UP000803844"/>
    </source>
</evidence>
<feature type="region of interest" description="Disordered" evidence="1">
    <location>
        <begin position="202"/>
        <end position="222"/>
    </location>
</feature>
<name>A0A9P4XTC0_CRYP1</name>